<comment type="caution">
    <text evidence="2">The sequence shown here is derived from an EMBL/GenBank/DDBJ whole genome shotgun (WGS) entry which is preliminary data.</text>
</comment>
<proteinExistence type="predicted"/>
<evidence type="ECO:0000313" key="2">
    <source>
        <dbReference type="EMBL" id="RKF82237.1"/>
    </source>
</evidence>
<reference evidence="2 3" key="1">
    <citation type="journal article" date="2018" name="BMC Genomics">
        <title>Comparative genome analyses reveal sequence features reflecting distinct modes of host-adaptation between dicot and monocot powdery mildew.</title>
        <authorList>
            <person name="Wu Y."/>
            <person name="Ma X."/>
            <person name="Pan Z."/>
            <person name="Kale S.D."/>
            <person name="Song Y."/>
            <person name="King H."/>
            <person name="Zhang Q."/>
            <person name="Presley C."/>
            <person name="Deng X."/>
            <person name="Wei C.I."/>
            <person name="Xiao S."/>
        </authorList>
    </citation>
    <scope>NUCLEOTIDE SEQUENCE [LARGE SCALE GENOMIC DNA]</scope>
    <source>
        <strain evidence="2">UMSG1</strain>
    </source>
</reference>
<feature type="compositionally biased region" description="Polar residues" evidence="1">
    <location>
        <begin position="1"/>
        <end position="14"/>
    </location>
</feature>
<sequence length="72" mass="8057">MISQKGDFKNSQNSNEDEDRDLPKARGNRAIRAALVNPDLHEGNIIISGRTRAQVKKQAMPKHTILHSVLLL</sequence>
<accession>A0A420J605</accession>
<evidence type="ECO:0000256" key="1">
    <source>
        <dbReference type="SAM" id="MobiDB-lite"/>
    </source>
</evidence>
<feature type="region of interest" description="Disordered" evidence="1">
    <location>
        <begin position="1"/>
        <end position="26"/>
    </location>
</feature>
<protein>
    <submittedName>
        <fullName evidence="2">Uncharacterized protein</fullName>
    </submittedName>
</protein>
<organism evidence="2 3">
    <name type="scientific">Golovinomyces cichoracearum</name>
    <dbReference type="NCBI Taxonomy" id="62708"/>
    <lineage>
        <taxon>Eukaryota</taxon>
        <taxon>Fungi</taxon>
        <taxon>Dikarya</taxon>
        <taxon>Ascomycota</taxon>
        <taxon>Pezizomycotina</taxon>
        <taxon>Leotiomycetes</taxon>
        <taxon>Erysiphales</taxon>
        <taxon>Erysiphaceae</taxon>
        <taxon>Golovinomyces</taxon>
    </lineage>
</organism>
<gene>
    <name evidence="2" type="ORF">GcM1_173012</name>
</gene>
<dbReference type="AlphaFoldDB" id="A0A420J605"/>
<evidence type="ECO:0000313" key="3">
    <source>
        <dbReference type="Proteomes" id="UP000285326"/>
    </source>
</evidence>
<dbReference type="Proteomes" id="UP000285326">
    <property type="component" value="Unassembled WGS sequence"/>
</dbReference>
<dbReference type="EMBL" id="MCBS01017367">
    <property type="protein sequence ID" value="RKF82237.1"/>
    <property type="molecule type" value="Genomic_DNA"/>
</dbReference>
<name>A0A420J605_9PEZI</name>